<dbReference type="InParanoid" id="L9KH58"/>
<evidence type="ECO:0000313" key="1">
    <source>
        <dbReference type="EMBL" id="ELW62255.1"/>
    </source>
</evidence>
<sequence length="108" mass="11457">MGPVLSEVAFCSGLQTDDFQGWVLGETFTLCPEDKVVEAGREREPEPQGSLSVVTFGDGAQEQPRPLGFPGPESSDFMLPPATGHDAALRMLPSGYVPHSLGNSDDHG</sequence>
<gene>
    <name evidence="1" type="ORF">TREES_T100017150</name>
</gene>
<dbReference type="EMBL" id="KB320832">
    <property type="protein sequence ID" value="ELW62255.1"/>
    <property type="molecule type" value="Genomic_DNA"/>
</dbReference>
<accession>L9KH58</accession>
<evidence type="ECO:0000313" key="2">
    <source>
        <dbReference type="Proteomes" id="UP000011518"/>
    </source>
</evidence>
<dbReference type="AlphaFoldDB" id="L9KH58"/>
<protein>
    <submittedName>
        <fullName evidence="1">Uncharacterized protein</fullName>
    </submittedName>
</protein>
<organism evidence="1 2">
    <name type="scientific">Tupaia chinensis</name>
    <name type="common">Chinese tree shrew</name>
    <name type="synonym">Tupaia belangeri chinensis</name>
    <dbReference type="NCBI Taxonomy" id="246437"/>
    <lineage>
        <taxon>Eukaryota</taxon>
        <taxon>Metazoa</taxon>
        <taxon>Chordata</taxon>
        <taxon>Craniata</taxon>
        <taxon>Vertebrata</taxon>
        <taxon>Euteleostomi</taxon>
        <taxon>Mammalia</taxon>
        <taxon>Eutheria</taxon>
        <taxon>Euarchontoglires</taxon>
        <taxon>Scandentia</taxon>
        <taxon>Tupaiidae</taxon>
        <taxon>Tupaia</taxon>
    </lineage>
</organism>
<reference evidence="2" key="2">
    <citation type="journal article" date="2013" name="Nat. Commun.">
        <title>Genome of the Chinese tree shrew.</title>
        <authorList>
            <person name="Fan Y."/>
            <person name="Huang Z.Y."/>
            <person name="Cao C.C."/>
            <person name="Chen C.S."/>
            <person name="Chen Y.X."/>
            <person name="Fan D.D."/>
            <person name="He J."/>
            <person name="Hou H.L."/>
            <person name="Hu L."/>
            <person name="Hu X.T."/>
            <person name="Jiang X.T."/>
            <person name="Lai R."/>
            <person name="Lang Y.S."/>
            <person name="Liang B."/>
            <person name="Liao S.G."/>
            <person name="Mu D."/>
            <person name="Ma Y.Y."/>
            <person name="Niu Y.Y."/>
            <person name="Sun X.Q."/>
            <person name="Xia J.Q."/>
            <person name="Xiao J."/>
            <person name="Xiong Z.Q."/>
            <person name="Xu L."/>
            <person name="Yang L."/>
            <person name="Zhang Y."/>
            <person name="Zhao W."/>
            <person name="Zhao X.D."/>
            <person name="Zheng Y.T."/>
            <person name="Zhou J.M."/>
            <person name="Zhu Y.B."/>
            <person name="Zhang G.J."/>
            <person name="Wang J."/>
            <person name="Yao Y.G."/>
        </authorList>
    </citation>
    <scope>NUCLEOTIDE SEQUENCE [LARGE SCALE GENOMIC DNA]</scope>
</reference>
<proteinExistence type="predicted"/>
<name>L9KH58_TUPCH</name>
<reference evidence="2" key="1">
    <citation type="submission" date="2012-07" db="EMBL/GenBank/DDBJ databases">
        <title>Genome of the Chinese tree shrew, a rising model animal genetically related to primates.</title>
        <authorList>
            <person name="Zhang G."/>
            <person name="Fan Y."/>
            <person name="Yao Y."/>
            <person name="Huang Z."/>
        </authorList>
    </citation>
    <scope>NUCLEOTIDE SEQUENCE [LARGE SCALE GENOMIC DNA]</scope>
</reference>
<keyword evidence="2" id="KW-1185">Reference proteome</keyword>
<dbReference type="Proteomes" id="UP000011518">
    <property type="component" value="Unassembled WGS sequence"/>
</dbReference>